<dbReference type="EMBL" id="CAFAAI010000051">
    <property type="protein sequence ID" value="CAB4790960.1"/>
    <property type="molecule type" value="Genomic_DNA"/>
</dbReference>
<evidence type="ECO:0000256" key="1">
    <source>
        <dbReference type="SAM" id="MobiDB-lite"/>
    </source>
</evidence>
<dbReference type="AlphaFoldDB" id="A0A6J6X0P3"/>
<feature type="region of interest" description="Disordered" evidence="1">
    <location>
        <begin position="1"/>
        <end position="26"/>
    </location>
</feature>
<name>A0A6J6X0P3_9ZZZZ</name>
<reference evidence="2" key="1">
    <citation type="submission" date="2020-05" db="EMBL/GenBank/DDBJ databases">
        <authorList>
            <person name="Chiriac C."/>
            <person name="Salcher M."/>
            <person name="Ghai R."/>
            <person name="Kavagutti S V."/>
        </authorList>
    </citation>
    <scope>NUCLEOTIDE SEQUENCE</scope>
</reference>
<evidence type="ECO:0000313" key="2">
    <source>
        <dbReference type="EMBL" id="CAB4790960.1"/>
    </source>
</evidence>
<sequence>MRVDQAASCGGGFGHGERINHDPTGVGAYERDVRDVVTTNLVDAVGDFEQAVQAVDLRLAPQAGVGLGWRIFVEELVRTHVPQRIAEGAVDHWRFKLGKESL</sequence>
<proteinExistence type="predicted"/>
<protein>
    <submittedName>
        <fullName evidence="2">Unannotated protein</fullName>
    </submittedName>
</protein>
<gene>
    <name evidence="2" type="ORF">UFOPK2992_00434</name>
</gene>
<accession>A0A6J6X0P3</accession>
<organism evidence="2">
    <name type="scientific">freshwater metagenome</name>
    <dbReference type="NCBI Taxonomy" id="449393"/>
    <lineage>
        <taxon>unclassified sequences</taxon>
        <taxon>metagenomes</taxon>
        <taxon>ecological metagenomes</taxon>
    </lineage>
</organism>